<dbReference type="InParanoid" id="A0A5Q0BDV5"/>
<sequence>MSGFNLLAATRVIESAMPFVLYRLMAYLGIAVGFLFSALSGAGLLIAFASLSAKPAAFAGFGAAVGCAGFAFALHTLKNFFFFDVEAGQLALLAALADGVKLPEGKAQIAFAKTAATSRFNATEFFEIKRMLGNALTEMPEHYLPCLSKPASPVLKRMSIRLAGLIAGSASQAMLALHFQREQDNPWRSAQSALLMQAAGFPQLLRYRLYALIFEYGGFAVFYALMLYPVDAAAASLPVDVGLWRTAFALLFAWALKAAFLTPIATSALVTVYLQCYAERQADSPDLSQALATHSCAYKKIVDRAG</sequence>
<accession>A0A5Q0BDV5</accession>
<dbReference type="KEGG" id="mmob:F6R98_00665"/>
<feature type="transmembrane region" description="Helical" evidence="1">
    <location>
        <begin position="56"/>
        <end position="74"/>
    </location>
</feature>
<dbReference type="AlphaFoldDB" id="A0A5Q0BDV5"/>
<reference evidence="2 3" key="1">
    <citation type="submission" date="2019-09" db="EMBL/GenBank/DDBJ databases">
        <title>Ecophysiology of the spiral-shaped methanotroph Methylospira mobilis as revealed by the complete genome sequence.</title>
        <authorList>
            <person name="Oshkin I.Y."/>
            <person name="Dedysh S.N."/>
            <person name="Miroshnikov K."/>
            <person name="Danilova O.V."/>
            <person name="Hakobyan A."/>
            <person name="Liesack W."/>
        </authorList>
    </citation>
    <scope>NUCLEOTIDE SEQUENCE [LARGE SCALE GENOMIC DNA]</scope>
    <source>
        <strain evidence="2 3">Shm1</strain>
    </source>
</reference>
<keyword evidence="1" id="KW-1133">Transmembrane helix</keyword>
<dbReference type="RefSeq" id="WP_153247290.1">
    <property type="nucleotide sequence ID" value="NZ_CP044205.1"/>
</dbReference>
<organism evidence="2 3">
    <name type="scientific">Candidatus Methylospira mobilis</name>
    <dbReference type="NCBI Taxonomy" id="1808979"/>
    <lineage>
        <taxon>Bacteria</taxon>
        <taxon>Pseudomonadati</taxon>
        <taxon>Pseudomonadota</taxon>
        <taxon>Gammaproteobacteria</taxon>
        <taxon>Methylococcales</taxon>
        <taxon>Methylococcaceae</taxon>
        <taxon>Candidatus Methylospira</taxon>
    </lineage>
</organism>
<keyword evidence="1" id="KW-0472">Membrane</keyword>
<proteinExistence type="predicted"/>
<name>A0A5Q0BDV5_9GAMM</name>
<keyword evidence="1" id="KW-0812">Transmembrane</keyword>
<dbReference type="EMBL" id="CP044205">
    <property type="protein sequence ID" value="QFY41312.1"/>
    <property type="molecule type" value="Genomic_DNA"/>
</dbReference>
<evidence type="ECO:0000313" key="3">
    <source>
        <dbReference type="Proteomes" id="UP000325755"/>
    </source>
</evidence>
<feature type="transmembrane region" description="Helical" evidence="1">
    <location>
        <begin position="248"/>
        <end position="274"/>
    </location>
</feature>
<evidence type="ECO:0000313" key="2">
    <source>
        <dbReference type="EMBL" id="QFY41312.1"/>
    </source>
</evidence>
<feature type="transmembrane region" description="Helical" evidence="1">
    <location>
        <begin position="24"/>
        <end position="49"/>
    </location>
</feature>
<dbReference type="Proteomes" id="UP000325755">
    <property type="component" value="Chromosome"/>
</dbReference>
<gene>
    <name evidence="2" type="ORF">F6R98_00665</name>
</gene>
<protein>
    <submittedName>
        <fullName evidence="2">Uncharacterized protein</fullName>
    </submittedName>
</protein>
<keyword evidence="3" id="KW-1185">Reference proteome</keyword>
<evidence type="ECO:0000256" key="1">
    <source>
        <dbReference type="SAM" id="Phobius"/>
    </source>
</evidence>
<feature type="transmembrane region" description="Helical" evidence="1">
    <location>
        <begin position="209"/>
        <end position="228"/>
    </location>
</feature>
<dbReference type="OrthoDB" id="147179at2"/>